<evidence type="ECO:0000256" key="2">
    <source>
        <dbReference type="ARBA" id="ARBA00012438"/>
    </source>
</evidence>
<evidence type="ECO:0000256" key="6">
    <source>
        <dbReference type="ARBA" id="ARBA00022777"/>
    </source>
</evidence>
<keyword evidence="3" id="KW-0597">Phosphoprotein</keyword>
<keyword evidence="10" id="KW-1133">Transmembrane helix</keyword>
<keyword evidence="10" id="KW-0812">Transmembrane</keyword>
<keyword evidence="13" id="KW-1185">Reference proteome</keyword>
<keyword evidence="8" id="KW-0902">Two-component regulatory system</keyword>
<keyword evidence="10" id="KW-0472">Membrane</keyword>
<proteinExistence type="predicted"/>
<evidence type="ECO:0000256" key="5">
    <source>
        <dbReference type="ARBA" id="ARBA00022741"/>
    </source>
</evidence>
<dbReference type="RefSeq" id="WP_097189335.1">
    <property type="nucleotide sequence ID" value="NZ_OBQK01000023.1"/>
</dbReference>
<feature type="region of interest" description="Disordered" evidence="9">
    <location>
        <begin position="8"/>
        <end position="37"/>
    </location>
</feature>
<dbReference type="GO" id="GO:0005524">
    <property type="term" value="F:ATP binding"/>
    <property type="evidence" value="ECO:0007669"/>
    <property type="project" value="UniProtKB-KW"/>
</dbReference>
<evidence type="ECO:0000256" key="1">
    <source>
        <dbReference type="ARBA" id="ARBA00000085"/>
    </source>
</evidence>
<comment type="catalytic activity">
    <reaction evidence="1">
        <text>ATP + protein L-histidine = ADP + protein N-phospho-L-histidine.</text>
        <dbReference type="EC" id="2.7.13.3"/>
    </reaction>
</comment>
<keyword evidence="4" id="KW-0808">Transferase</keyword>
<dbReference type="GO" id="GO:0016020">
    <property type="term" value="C:membrane"/>
    <property type="evidence" value="ECO:0007669"/>
    <property type="project" value="InterPro"/>
</dbReference>
<dbReference type="InterPro" id="IPR003594">
    <property type="entry name" value="HATPase_dom"/>
</dbReference>
<evidence type="ECO:0000256" key="4">
    <source>
        <dbReference type="ARBA" id="ARBA00022679"/>
    </source>
</evidence>
<evidence type="ECO:0000259" key="11">
    <source>
        <dbReference type="SMART" id="SM00387"/>
    </source>
</evidence>
<dbReference type="GO" id="GO:0046983">
    <property type="term" value="F:protein dimerization activity"/>
    <property type="evidence" value="ECO:0007669"/>
    <property type="project" value="InterPro"/>
</dbReference>
<dbReference type="PANTHER" id="PTHR24421:SF10">
    <property type="entry name" value="NITRATE_NITRITE SENSOR PROTEIN NARQ"/>
    <property type="match status" value="1"/>
</dbReference>
<keyword evidence="7" id="KW-0067">ATP-binding</keyword>
<dbReference type="Pfam" id="PF07730">
    <property type="entry name" value="HisKA_3"/>
    <property type="match status" value="1"/>
</dbReference>
<feature type="transmembrane region" description="Helical" evidence="10">
    <location>
        <begin position="81"/>
        <end position="101"/>
    </location>
</feature>
<feature type="transmembrane region" description="Helical" evidence="10">
    <location>
        <begin position="150"/>
        <end position="175"/>
    </location>
</feature>
<dbReference type="Proteomes" id="UP000219688">
    <property type="component" value="Unassembled WGS sequence"/>
</dbReference>
<evidence type="ECO:0000256" key="10">
    <source>
        <dbReference type="SAM" id="Phobius"/>
    </source>
</evidence>
<gene>
    <name evidence="12" type="ORF">SAMN05421879_12317</name>
</gene>
<keyword evidence="5" id="KW-0547">Nucleotide-binding</keyword>
<dbReference type="InterPro" id="IPR036890">
    <property type="entry name" value="HATPase_C_sf"/>
</dbReference>
<dbReference type="InterPro" id="IPR050482">
    <property type="entry name" value="Sensor_HK_TwoCompSys"/>
</dbReference>
<dbReference type="EC" id="2.7.13.3" evidence="2"/>
<dbReference type="Pfam" id="PF02518">
    <property type="entry name" value="HATPase_c"/>
    <property type="match status" value="1"/>
</dbReference>
<evidence type="ECO:0000313" key="13">
    <source>
        <dbReference type="Proteomes" id="UP000219688"/>
    </source>
</evidence>
<organism evidence="12 13">
    <name type="scientific">Ornithinimicrobium cerasi</name>
    <dbReference type="NCBI Taxonomy" id="2248773"/>
    <lineage>
        <taxon>Bacteria</taxon>
        <taxon>Bacillati</taxon>
        <taxon>Actinomycetota</taxon>
        <taxon>Actinomycetes</taxon>
        <taxon>Micrococcales</taxon>
        <taxon>Ornithinimicrobiaceae</taxon>
        <taxon>Ornithinimicrobium</taxon>
    </lineage>
</organism>
<evidence type="ECO:0000256" key="9">
    <source>
        <dbReference type="SAM" id="MobiDB-lite"/>
    </source>
</evidence>
<dbReference type="InterPro" id="IPR011712">
    <property type="entry name" value="Sig_transdc_His_kin_sub3_dim/P"/>
</dbReference>
<sequence>MTTFAALMDGPRDLGPGSGPPPLPGPSTSTLPPTTAPHRRRSLVSAWTANWWAVALRGLDLFVSIAGLVLMGLAIGGFFSLTAAGTGVLILAPALWGAWALGRGQRHLLLAFTGVDIGTPVPSAAPQWRRVLGLDQPRLRAIGWAALQGLWGVLASAVVLFLLTLSLLLLAAPLLGRWAEDGLQILWFARPSGTLGHLLVSLTGLVLLLALPFLARGAANVDIALARWLVGSDPQAELRVMSERVETLTTTRTEAVDSVEAERRRIERDLHDGPQQRLVSIAMTLGLARTQLDSDPEGARALLDEAHSASKEAIVEMRQVARGIVPPILADRGLDAAVSALAARSPVPVEVTSRLAHRLEPTVEAIAYFCISEALTNVAKHAGASRVTVDLGLARTLAGDQLAVRVVDDGRGGAVVGAGTGLTGLRQRVASVDGDVHVHSPVGGGTTVAITLPLRTRSTS</sequence>
<dbReference type="AlphaFoldDB" id="A0A285VVW4"/>
<dbReference type="InterPro" id="IPR025828">
    <property type="entry name" value="Put_sensor_dom"/>
</dbReference>
<evidence type="ECO:0000313" key="12">
    <source>
        <dbReference type="EMBL" id="SOC58162.1"/>
    </source>
</evidence>
<name>A0A285VVW4_9MICO</name>
<evidence type="ECO:0000256" key="8">
    <source>
        <dbReference type="ARBA" id="ARBA00023012"/>
    </source>
</evidence>
<reference evidence="13" key="1">
    <citation type="submission" date="2017-08" db="EMBL/GenBank/DDBJ databases">
        <authorList>
            <person name="Varghese N."/>
            <person name="Submissions S."/>
        </authorList>
    </citation>
    <scope>NUCLEOTIDE SEQUENCE [LARGE SCALE GENOMIC DNA]</scope>
    <source>
        <strain evidence="13">USBA17B2</strain>
    </source>
</reference>
<accession>A0A285VVW4</accession>
<dbReference type="Gene3D" id="3.30.565.10">
    <property type="entry name" value="Histidine kinase-like ATPase, C-terminal domain"/>
    <property type="match status" value="1"/>
</dbReference>
<feature type="domain" description="Histidine kinase/HSP90-like ATPase" evidence="11">
    <location>
        <begin position="362"/>
        <end position="456"/>
    </location>
</feature>
<feature type="transmembrane region" description="Helical" evidence="10">
    <location>
        <begin position="49"/>
        <end position="75"/>
    </location>
</feature>
<dbReference type="SUPFAM" id="SSF55874">
    <property type="entry name" value="ATPase domain of HSP90 chaperone/DNA topoisomerase II/histidine kinase"/>
    <property type="match status" value="1"/>
</dbReference>
<keyword evidence="6 12" id="KW-0418">Kinase</keyword>
<dbReference type="SMART" id="SM00387">
    <property type="entry name" value="HATPase_c"/>
    <property type="match status" value="1"/>
</dbReference>
<protein>
    <recommendedName>
        <fullName evidence="2">histidine kinase</fullName>
        <ecNumber evidence="2">2.7.13.3</ecNumber>
    </recommendedName>
</protein>
<evidence type="ECO:0000256" key="3">
    <source>
        <dbReference type="ARBA" id="ARBA00022553"/>
    </source>
</evidence>
<evidence type="ECO:0000256" key="7">
    <source>
        <dbReference type="ARBA" id="ARBA00022840"/>
    </source>
</evidence>
<dbReference type="GO" id="GO:0000155">
    <property type="term" value="F:phosphorelay sensor kinase activity"/>
    <property type="evidence" value="ECO:0007669"/>
    <property type="project" value="InterPro"/>
</dbReference>
<dbReference type="Gene3D" id="1.20.5.1930">
    <property type="match status" value="1"/>
</dbReference>
<feature type="transmembrane region" description="Helical" evidence="10">
    <location>
        <begin position="195"/>
        <end position="215"/>
    </location>
</feature>
<dbReference type="PANTHER" id="PTHR24421">
    <property type="entry name" value="NITRATE/NITRITE SENSOR PROTEIN NARX-RELATED"/>
    <property type="match status" value="1"/>
</dbReference>
<dbReference type="Pfam" id="PF13796">
    <property type="entry name" value="Sensor"/>
    <property type="match status" value="1"/>
</dbReference>
<dbReference type="EMBL" id="OBQK01000023">
    <property type="protein sequence ID" value="SOC58162.1"/>
    <property type="molecule type" value="Genomic_DNA"/>
</dbReference>
<dbReference type="CDD" id="cd16917">
    <property type="entry name" value="HATPase_UhpB-NarQ-NarX-like"/>
    <property type="match status" value="1"/>
</dbReference>